<evidence type="ECO:0000256" key="7">
    <source>
        <dbReference type="RuleBase" id="RU363032"/>
    </source>
</evidence>
<evidence type="ECO:0000256" key="2">
    <source>
        <dbReference type="ARBA" id="ARBA00022448"/>
    </source>
</evidence>
<dbReference type="GO" id="GO:0005886">
    <property type="term" value="C:plasma membrane"/>
    <property type="evidence" value="ECO:0007669"/>
    <property type="project" value="UniProtKB-SubCell"/>
</dbReference>
<keyword evidence="3" id="KW-1003">Cell membrane</keyword>
<feature type="transmembrane region" description="Helical" evidence="7">
    <location>
        <begin position="67"/>
        <end position="87"/>
    </location>
</feature>
<evidence type="ECO:0000256" key="1">
    <source>
        <dbReference type="ARBA" id="ARBA00004651"/>
    </source>
</evidence>
<dbReference type="Pfam" id="PF00528">
    <property type="entry name" value="BPD_transp_1"/>
    <property type="match status" value="1"/>
</dbReference>
<feature type="domain" description="ABC transmembrane type-1" evidence="8">
    <location>
        <begin position="61"/>
        <end position="272"/>
    </location>
</feature>
<evidence type="ECO:0000313" key="9">
    <source>
        <dbReference type="EMBL" id="OPA73409.1"/>
    </source>
</evidence>
<dbReference type="Gene3D" id="1.10.3720.10">
    <property type="entry name" value="MetI-like"/>
    <property type="match status" value="1"/>
</dbReference>
<feature type="transmembrane region" description="Helical" evidence="7">
    <location>
        <begin position="99"/>
        <end position="119"/>
    </location>
</feature>
<evidence type="ECO:0000259" key="8">
    <source>
        <dbReference type="PROSITE" id="PS50928"/>
    </source>
</evidence>
<dbReference type="PROSITE" id="PS50928">
    <property type="entry name" value="ABC_TM1"/>
    <property type="match status" value="1"/>
</dbReference>
<dbReference type="SUPFAM" id="SSF161098">
    <property type="entry name" value="MetI-like"/>
    <property type="match status" value="1"/>
</dbReference>
<keyword evidence="10" id="KW-1185">Reference proteome</keyword>
<comment type="subcellular location">
    <subcellularLocation>
        <location evidence="1 7">Cell membrane</location>
        <topology evidence="1 7">Multi-pass membrane protein</topology>
    </subcellularLocation>
</comment>
<organism evidence="9 10">
    <name type="scientific">Paenibacillus selenitireducens</name>
    <dbReference type="NCBI Taxonomy" id="1324314"/>
    <lineage>
        <taxon>Bacteria</taxon>
        <taxon>Bacillati</taxon>
        <taxon>Bacillota</taxon>
        <taxon>Bacilli</taxon>
        <taxon>Bacillales</taxon>
        <taxon>Paenibacillaceae</taxon>
        <taxon>Paenibacillus</taxon>
    </lineage>
</organism>
<gene>
    <name evidence="9" type="ORF">BVG16_28960</name>
</gene>
<dbReference type="GO" id="GO:0055085">
    <property type="term" value="P:transmembrane transport"/>
    <property type="evidence" value="ECO:0007669"/>
    <property type="project" value="InterPro"/>
</dbReference>
<dbReference type="InterPro" id="IPR000515">
    <property type="entry name" value="MetI-like"/>
</dbReference>
<dbReference type="InterPro" id="IPR051393">
    <property type="entry name" value="ABC_transporter_permease"/>
</dbReference>
<keyword evidence="2 7" id="KW-0813">Transport</keyword>
<dbReference type="Proteomes" id="UP000190188">
    <property type="component" value="Unassembled WGS sequence"/>
</dbReference>
<accession>A0A1T2X0G6</accession>
<evidence type="ECO:0000256" key="4">
    <source>
        <dbReference type="ARBA" id="ARBA00022692"/>
    </source>
</evidence>
<dbReference type="STRING" id="1324314.BVG16_28960"/>
<feature type="transmembrane region" description="Helical" evidence="7">
    <location>
        <begin position="195"/>
        <end position="216"/>
    </location>
</feature>
<evidence type="ECO:0000313" key="10">
    <source>
        <dbReference type="Proteomes" id="UP000190188"/>
    </source>
</evidence>
<evidence type="ECO:0000256" key="5">
    <source>
        <dbReference type="ARBA" id="ARBA00022989"/>
    </source>
</evidence>
<dbReference type="PANTHER" id="PTHR30193">
    <property type="entry name" value="ABC TRANSPORTER PERMEASE PROTEIN"/>
    <property type="match status" value="1"/>
</dbReference>
<dbReference type="AlphaFoldDB" id="A0A1T2X0G6"/>
<feature type="transmembrane region" description="Helical" evidence="7">
    <location>
        <begin position="145"/>
        <end position="169"/>
    </location>
</feature>
<sequence>MAAVFIVPSLFIFINVVLVPFVMGLIYSFTDWNGFKFAGSHFVGFTNYAQIFSDTKFMTAFGLTFKYAFFMIVFVNVIGLSLALLVTSKIKTKNFLRSVYFLPNLIGGLILGFIWKFVFTKFFVQVGDMVGSDSIFFDWLDHPTAAFWALVIVGTWQMAGYVMIIYIAAIQSISDEVLEAADIDGAGKWYRFRKIVFPLIMPAFTISLFLTLSGSFKQYDTNISLTGGGPYGSTELITMNIFNTAFNLNQYPLAQAKAIVFFLVILIVTVTQVVISKKREVEQ</sequence>
<dbReference type="PANTHER" id="PTHR30193:SF41">
    <property type="entry name" value="DIACETYLCHITOBIOSE UPTAKE SYSTEM PERMEASE PROTEIN NGCF"/>
    <property type="match status" value="1"/>
</dbReference>
<dbReference type="InterPro" id="IPR035906">
    <property type="entry name" value="MetI-like_sf"/>
</dbReference>
<comment type="similarity">
    <text evidence="7">Belongs to the binding-protein-dependent transport system permease family.</text>
</comment>
<evidence type="ECO:0000256" key="6">
    <source>
        <dbReference type="ARBA" id="ARBA00023136"/>
    </source>
</evidence>
<keyword evidence="4 7" id="KW-0812">Transmembrane</keyword>
<name>A0A1T2X0G6_9BACL</name>
<comment type="caution">
    <text evidence="9">The sequence shown here is derived from an EMBL/GenBank/DDBJ whole genome shotgun (WGS) entry which is preliminary data.</text>
</comment>
<proteinExistence type="inferred from homology"/>
<dbReference type="EMBL" id="MSZX01000018">
    <property type="protein sequence ID" value="OPA73409.1"/>
    <property type="molecule type" value="Genomic_DNA"/>
</dbReference>
<keyword evidence="6 7" id="KW-0472">Membrane</keyword>
<protein>
    <submittedName>
        <fullName evidence="9">ABC transporter permease</fullName>
    </submittedName>
</protein>
<keyword evidence="5 7" id="KW-1133">Transmembrane helix</keyword>
<feature type="transmembrane region" description="Helical" evidence="7">
    <location>
        <begin position="7"/>
        <end position="29"/>
    </location>
</feature>
<evidence type="ECO:0000256" key="3">
    <source>
        <dbReference type="ARBA" id="ARBA00022475"/>
    </source>
</evidence>
<reference evidence="9 10" key="1">
    <citation type="submission" date="2017-01" db="EMBL/GenBank/DDBJ databases">
        <title>Genome analysis of Paenibacillus selenitrireducens ES3-24.</title>
        <authorList>
            <person name="Xu D."/>
            <person name="Yao R."/>
            <person name="Zheng S."/>
        </authorList>
    </citation>
    <scope>NUCLEOTIDE SEQUENCE [LARGE SCALE GENOMIC DNA]</scope>
    <source>
        <strain evidence="9 10">ES3-24</strain>
    </source>
</reference>
<dbReference type="CDD" id="cd06261">
    <property type="entry name" value="TM_PBP2"/>
    <property type="match status" value="1"/>
</dbReference>
<feature type="transmembrane region" description="Helical" evidence="7">
    <location>
        <begin position="258"/>
        <end position="275"/>
    </location>
</feature>